<accession>A0A1I6GJF8</accession>
<reference evidence="2" key="1">
    <citation type="submission" date="2016-10" db="EMBL/GenBank/DDBJ databases">
        <authorList>
            <person name="Varghese N."/>
            <person name="Submissions S."/>
        </authorList>
    </citation>
    <scope>NUCLEOTIDE SEQUENCE [LARGE SCALE GENOMIC DNA]</scope>
    <source>
        <strain evidence="2">CGMCC 1.7736</strain>
    </source>
</reference>
<proteinExistence type="predicted"/>
<keyword evidence="2" id="KW-1185">Reference proteome</keyword>
<organism evidence="1 2">
    <name type="scientific">Halogeometricum rufum</name>
    <dbReference type="NCBI Taxonomy" id="553469"/>
    <lineage>
        <taxon>Archaea</taxon>
        <taxon>Methanobacteriati</taxon>
        <taxon>Methanobacteriota</taxon>
        <taxon>Stenosarchaea group</taxon>
        <taxon>Halobacteria</taxon>
        <taxon>Halobacteriales</taxon>
        <taxon>Haloferacaceae</taxon>
        <taxon>Halogeometricum</taxon>
    </lineage>
</organism>
<dbReference type="EMBL" id="FOYT01000001">
    <property type="protein sequence ID" value="SFR42279.1"/>
    <property type="molecule type" value="Genomic_DNA"/>
</dbReference>
<evidence type="ECO:0000313" key="2">
    <source>
        <dbReference type="Proteomes" id="UP000198531"/>
    </source>
</evidence>
<dbReference type="STRING" id="553469.SAMN04487947_1246"/>
<protein>
    <submittedName>
        <fullName evidence="1">Uncharacterized protein</fullName>
    </submittedName>
</protein>
<dbReference type="RefSeq" id="WP_089805592.1">
    <property type="nucleotide sequence ID" value="NZ_FOYT01000001.1"/>
</dbReference>
<sequence length="132" mass="15233">MNETENENTDEDGIDTKRAYDRVVGTVEKNTVHNQPTFIAEDRLAMLLSFGGGDTDYHASKPNERSAFQTALTRGMEKRDLIRVRKNGEKWYAYVGDVEYVQTIVDTIVEWDPVPKDVVAYCYEQLQRLEDH</sequence>
<dbReference type="Proteomes" id="UP000198531">
    <property type="component" value="Unassembled WGS sequence"/>
</dbReference>
<gene>
    <name evidence="1" type="ORF">SAMN04487947_1246</name>
</gene>
<evidence type="ECO:0000313" key="1">
    <source>
        <dbReference type="EMBL" id="SFR42279.1"/>
    </source>
</evidence>
<dbReference type="AlphaFoldDB" id="A0A1I6GJF8"/>
<name>A0A1I6GJF8_9EURY</name>